<dbReference type="Proteomes" id="UP000536509">
    <property type="component" value="Unassembled WGS sequence"/>
</dbReference>
<comment type="caution">
    <text evidence="1">The sequence shown here is derived from an EMBL/GenBank/DDBJ whole genome shotgun (WGS) entry which is preliminary data.</text>
</comment>
<name>A0A7Y3VYY1_9FLAO</name>
<evidence type="ECO:0000313" key="3">
    <source>
        <dbReference type="Proteomes" id="UP000536509"/>
    </source>
</evidence>
<evidence type="ECO:0000313" key="1">
    <source>
        <dbReference type="EMBL" id="NNT72139.1"/>
    </source>
</evidence>
<organism evidence="1 3">
    <name type="scientific">Flavobacterium rivulicola</name>
    <dbReference type="NCBI Taxonomy" id="2732161"/>
    <lineage>
        <taxon>Bacteria</taxon>
        <taxon>Pseudomonadati</taxon>
        <taxon>Bacteroidota</taxon>
        <taxon>Flavobacteriia</taxon>
        <taxon>Flavobacteriales</taxon>
        <taxon>Flavobacteriaceae</taxon>
        <taxon>Flavobacterium</taxon>
    </lineage>
</organism>
<accession>A0A7Y3VYY1</accession>
<proteinExistence type="predicted"/>
<evidence type="ECO:0000313" key="2">
    <source>
        <dbReference type="EMBL" id="NNT73166.1"/>
    </source>
</evidence>
<reference evidence="1 3" key="1">
    <citation type="submission" date="2020-05" db="EMBL/GenBank/DDBJ databases">
        <title>Draft genome of Flavobacterium sp. IMCC34852.</title>
        <authorList>
            <person name="Song J."/>
            <person name="Cho J.-C."/>
        </authorList>
    </citation>
    <scope>NUCLEOTIDE SEQUENCE [LARGE SCALE GENOMIC DNA]</scope>
    <source>
        <strain evidence="1 3">IMCC34852</strain>
    </source>
</reference>
<dbReference type="EMBL" id="JABEVX010000011">
    <property type="protein sequence ID" value="NNT73166.1"/>
    <property type="molecule type" value="Genomic_DNA"/>
</dbReference>
<protein>
    <submittedName>
        <fullName evidence="1">Uncharacterized protein</fullName>
    </submittedName>
</protein>
<keyword evidence="3" id="KW-1185">Reference proteome</keyword>
<dbReference type="EMBL" id="JABEVX010000003">
    <property type="protein sequence ID" value="NNT72139.1"/>
    <property type="molecule type" value="Genomic_DNA"/>
</dbReference>
<sequence length="118" mass="14084">MSKSSKFNSQRIYRIWMYTVSHSTLILRSEKQYFDVDYAFKYDEPDLTIDVIFNGVDFISIPDSFNEIEIKKEGEKFIFNNNENWYVKAANCIVGQYDGDDEDKIWEMSLKYNETIEL</sequence>
<dbReference type="AlphaFoldDB" id="A0A7Y3VYY1"/>
<gene>
    <name evidence="1" type="ORF">HKT18_07935</name>
    <name evidence="2" type="ORF">HKT18_13150</name>
</gene>
<dbReference type="RefSeq" id="WP_171222313.1">
    <property type="nucleotide sequence ID" value="NZ_CP121446.1"/>
</dbReference>